<reference evidence="2" key="1">
    <citation type="submission" date="2021-01" db="EMBL/GenBank/DDBJ databases">
        <authorList>
            <person name="Corre E."/>
            <person name="Pelletier E."/>
            <person name="Niang G."/>
            <person name="Scheremetjew M."/>
            <person name="Finn R."/>
            <person name="Kale V."/>
            <person name="Holt S."/>
            <person name="Cochrane G."/>
            <person name="Meng A."/>
            <person name="Brown T."/>
            <person name="Cohen L."/>
        </authorList>
    </citation>
    <scope>NUCLEOTIDE SEQUENCE</scope>
    <source>
        <strain evidence="2">RCC1871</strain>
    </source>
</reference>
<protein>
    <recommendedName>
        <fullName evidence="3">Diacylglycerol O-acyltransferase</fullName>
    </recommendedName>
</protein>
<gene>
    <name evidence="2" type="ORF">CROS1456_LOCUS2618</name>
</gene>
<evidence type="ECO:0008006" key="3">
    <source>
        <dbReference type="Google" id="ProtNLM"/>
    </source>
</evidence>
<accession>A0A7S3FN77</accession>
<dbReference type="Gene3D" id="3.30.559.10">
    <property type="entry name" value="Chloramphenicol acetyltransferase-like domain"/>
    <property type="match status" value="1"/>
</dbReference>
<evidence type="ECO:0000256" key="1">
    <source>
        <dbReference type="SAM" id="Phobius"/>
    </source>
</evidence>
<keyword evidence="1" id="KW-0472">Membrane</keyword>
<proteinExistence type="predicted"/>
<sequence length="463" mass="51516">MGRVGVEAWSILEAVEGKGWGAYITVAAIAAGTAAAILFTRRGRYDDEDDERWADVTTTTAELLPMDTLLLKQKESSVTTVTFFEGDIDAAEAEIGKNCAALLRLNPWLCGRSFLRGGKGYLKWPTICEETPPDVFVRRDIEGLHRNTEYAEISRLLGDRMCPRGPTDRNWLVTLVPDSESPTKRFCVVTSMNHGVGDGHTYYKCHNMVVGATDPEPLVCERNREAAEEVDRMCPTRKEIFTAPFFLGIVLRLLYGRVTGYEPAIRSFEVDDEWLAREKERAPKSDPQVKFVSSNDCVTSWFLRQCSQLAAKDAPTSGDMPVLGMMAVNFRGRVEGSNHALAGNYESMVYYLPGDFESPGLIRRSLTTMRRCGTSPFHLFTRLRAPGGLISNWMTFCLPPKLPGSRELLHLPIFHTDELPPGWSLCLVFRSRGKQASIFVAGPPELLHQIEAEASGPTGFPIV</sequence>
<name>A0A7S3FN77_9CHLO</name>
<organism evidence="2">
    <name type="scientific">Chloropicon roscoffensis</name>
    <dbReference type="NCBI Taxonomy" id="1461544"/>
    <lineage>
        <taxon>Eukaryota</taxon>
        <taxon>Viridiplantae</taxon>
        <taxon>Chlorophyta</taxon>
        <taxon>Chloropicophyceae</taxon>
        <taxon>Chloropicales</taxon>
        <taxon>Chloropicaceae</taxon>
        <taxon>Chloropicon</taxon>
    </lineage>
</organism>
<dbReference type="EMBL" id="HBHZ01003394">
    <property type="protein sequence ID" value="CAE0189529.1"/>
    <property type="molecule type" value="Transcribed_RNA"/>
</dbReference>
<feature type="transmembrane region" description="Helical" evidence="1">
    <location>
        <begin position="20"/>
        <end position="39"/>
    </location>
</feature>
<keyword evidence="1" id="KW-1133">Transmembrane helix</keyword>
<dbReference type="AlphaFoldDB" id="A0A7S3FN77"/>
<dbReference type="InterPro" id="IPR023213">
    <property type="entry name" value="CAT-like_dom_sf"/>
</dbReference>
<evidence type="ECO:0000313" key="2">
    <source>
        <dbReference type="EMBL" id="CAE0189529.1"/>
    </source>
</evidence>
<keyword evidence="1" id="KW-0812">Transmembrane</keyword>